<keyword evidence="4" id="KW-1185">Reference proteome</keyword>
<feature type="compositionally biased region" description="Basic residues" evidence="1">
    <location>
        <begin position="332"/>
        <end position="346"/>
    </location>
</feature>
<dbReference type="EMBL" id="AVOT02005060">
    <property type="protein sequence ID" value="MBW0478106.1"/>
    <property type="molecule type" value="Genomic_DNA"/>
</dbReference>
<keyword evidence="2" id="KW-0472">Membrane</keyword>
<reference evidence="3" key="1">
    <citation type="submission" date="2021-03" db="EMBL/GenBank/DDBJ databases">
        <title>Draft genome sequence of rust myrtle Austropuccinia psidii MF-1, a brazilian biotype.</title>
        <authorList>
            <person name="Quecine M.C."/>
            <person name="Pachon D.M.R."/>
            <person name="Bonatelli M.L."/>
            <person name="Correr F.H."/>
            <person name="Franceschini L.M."/>
            <person name="Leite T.F."/>
            <person name="Margarido G.R.A."/>
            <person name="Almeida C.A."/>
            <person name="Ferrarezi J.A."/>
            <person name="Labate C.A."/>
        </authorList>
    </citation>
    <scope>NUCLEOTIDE SEQUENCE</scope>
    <source>
        <strain evidence="3">MF-1</strain>
    </source>
</reference>
<accession>A0A9Q3GSC2</accession>
<sequence length="555" mass="61648">MPTSGQLIDADATRDHPPAQQPTLDTPNSQIVAQVTSSHDPVSTSTTELQPTGSRFIEEIVTNDLVSQLVASQDQIEQVTQEERPDSLISLLHNDLAPPLAPDEFASQDSDSLLQNALLPSVLFAIPFPAPVNANRSKNSPPFLIYSPPRSTYQKPIKNAEGKRGKEKIIKKVVRKWQEEVEMGEEIKRGKFPNPTRFKKVRGGLIRAASGITKWLPSSCVETLSRLPPRKKFGQVTIIHPMFSPLESNIGDDGVDRPYQPTEEELLNDLGVLLRKTRKRLLKRAILAGMLLPISLGIDVFAPVFAFEINVTYFAFQIYGLSKAKLLLSPRKLPKSKRNRKSKKSKRTDVPKESTPLLNNNNAPSIAERPAILPLQEMGMISIDPPSLDPVMILLYQICSKIDPISFPPLSPTPEPSVTLPEEASPAASGTSLPLSLKKPGSEVVREMIRIFKATLPEEVADRYLLDEERLSEDLARYFKKASTEYIDSLSGRSDRKGLLFRIKTWKKTSATKSQIKKAEAKEKKMEKKRAKEAETQAAASELEVRPSGEESQVA</sequence>
<dbReference type="AlphaFoldDB" id="A0A9Q3GSC2"/>
<feature type="region of interest" description="Disordered" evidence="1">
    <location>
        <begin position="332"/>
        <end position="363"/>
    </location>
</feature>
<evidence type="ECO:0000313" key="4">
    <source>
        <dbReference type="Proteomes" id="UP000765509"/>
    </source>
</evidence>
<evidence type="ECO:0000256" key="2">
    <source>
        <dbReference type="SAM" id="Phobius"/>
    </source>
</evidence>
<dbReference type="OrthoDB" id="3189033at2759"/>
<feature type="region of interest" description="Disordered" evidence="1">
    <location>
        <begin position="514"/>
        <end position="555"/>
    </location>
</feature>
<gene>
    <name evidence="3" type="ORF">O181_017821</name>
</gene>
<evidence type="ECO:0000256" key="1">
    <source>
        <dbReference type="SAM" id="MobiDB-lite"/>
    </source>
</evidence>
<organism evidence="3 4">
    <name type="scientific">Austropuccinia psidii MF-1</name>
    <dbReference type="NCBI Taxonomy" id="1389203"/>
    <lineage>
        <taxon>Eukaryota</taxon>
        <taxon>Fungi</taxon>
        <taxon>Dikarya</taxon>
        <taxon>Basidiomycota</taxon>
        <taxon>Pucciniomycotina</taxon>
        <taxon>Pucciniomycetes</taxon>
        <taxon>Pucciniales</taxon>
        <taxon>Sphaerophragmiaceae</taxon>
        <taxon>Austropuccinia</taxon>
    </lineage>
</organism>
<feature type="compositionally biased region" description="Basic and acidic residues" evidence="1">
    <location>
        <begin position="517"/>
        <end position="535"/>
    </location>
</feature>
<feature type="transmembrane region" description="Helical" evidence="2">
    <location>
        <begin position="285"/>
        <end position="305"/>
    </location>
</feature>
<protein>
    <submittedName>
        <fullName evidence="3">Uncharacterized protein</fullName>
    </submittedName>
</protein>
<dbReference type="Proteomes" id="UP000765509">
    <property type="component" value="Unassembled WGS sequence"/>
</dbReference>
<keyword evidence="2" id="KW-1133">Transmembrane helix</keyword>
<feature type="region of interest" description="Disordered" evidence="1">
    <location>
        <begin position="410"/>
        <end position="436"/>
    </location>
</feature>
<feature type="region of interest" description="Disordered" evidence="1">
    <location>
        <begin position="1"/>
        <end position="28"/>
    </location>
</feature>
<keyword evidence="2" id="KW-0812">Transmembrane</keyword>
<comment type="caution">
    <text evidence="3">The sequence shown here is derived from an EMBL/GenBank/DDBJ whole genome shotgun (WGS) entry which is preliminary data.</text>
</comment>
<proteinExistence type="predicted"/>
<evidence type="ECO:0000313" key="3">
    <source>
        <dbReference type="EMBL" id="MBW0478106.1"/>
    </source>
</evidence>
<name>A0A9Q3GSC2_9BASI</name>